<dbReference type="Gene3D" id="2.120.10.30">
    <property type="entry name" value="TolB, C-terminal domain"/>
    <property type="match status" value="1"/>
</dbReference>
<dbReference type="SUPFAM" id="SSF69304">
    <property type="entry name" value="Tricorn protease N-terminal domain"/>
    <property type="match status" value="1"/>
</dbReference>
<feature type="chain" id="PRO_5045440630" evidence="1">
    <location>
        <begin position="23"/>
        <end position="135"/>
    </location>
</feature>
<evidence type="ECO:0000313" key="2">
    <source>
        <dbReference type="EMBL" id="MBC9931037.1"/>
    </source>
</evidence>
<dbReference type="EMBL" id="JACVFC010000001">
    <property type="protein sequence ID" value="MBC9931037.1"/>
    <property type="molecule type" value="Genomic_DNA"/>
</dbReference>
<keyword evidence="1" id="KW-0732">Signal</keyword>
<comment type="caution">
    <text evidence="2">The sequence shown here is derived from an EMBL/GenBank/DDBJ whole genome shotgun (WGS) entry which is preliminary data.</text>
</comment>
<gene>
    <name evidence="2" type="ORF">ICL07_11665</name>
</gene>
<proteinExistence type="predicted"/>
<keyword evidence="3" id="KW-1185">Reference proteome</keyword>
<accession>A0ABR7TKM3</accession>
<dbReference type="RefSeq" id="WP_188088073.1">
    <property type="nucleotide sequence ID" value="NZ_JACVFC010000001.1"/>
</dbReference>
<feature type="signal peptide" evidence="1">
    <location>
        <begin position="1"/>
        <end position="22"/>
    </location>
</feature>
<sequence length="135" mass="14776">MKKLVLGSFALLLFSASMLVFQISCKKSADAETPVSVPAKVVFLKYVDNAEEIWLMNYDGSAQTKVNVTLAAGQHFGEEVRVSPNGQKLFFTVYTFSTPGVNKEDIYSCDLDGKNLKKLYDMPAGNGHTKLGAVM</sequence>
<name>A0ABR7TKM3_9BACT</name>
<dbReference type="Proteomes" id="UP000659124">
    <property type="component" value="Unassembled WGS sequence"/>
</dbReference>
<organism evidence="2 3">
    <name type="scientific">Chitinophaga qingshengii</name>
    <dbReference type="NCBI Taxonomy" id="1569794"/>
    <lineage>
        <taxon>Bacteria</taxon>
        <taxon>Pseudomonadati</taxon>
        <taxon>Bacteroidota</taxon>
        <taxon>Chitinophagia</taxon>
        <taxon>Chitinophagales</taxon>
        <taxon>Chitinophagaceae</taxon>
        <taxon>Chitinophaga</taxon>
    </lineage>
</organism>
<reference evidence="2 3" key="1">
    <citation type="submission" date="2020-09" db="EMBL/GenBank/DDBJ databases">
        <title>Genome sequences of type strains of Chitinophaga qingshengii and Chitinophaga varians.</title>
        <authorList>
            <person name="Kittiwongwattana C."/>
        </authorList>
    </citation>
    <scope>NUCLEOTIDE SEQUENCE [LARGE SCALE GENOMIC DNA]</scope>
    <source>
        <strain evidence="2 3">JCM 30026</strain>
    </source>
</reference>
<evidence type="ECO:0000256" key="1">
    <source>
        <dbReference type="SAM" id="SignalP"/>
    </source>
</evidence>
<protein>
    <submittedName>
        <fullName evidence="2">Uncharacterized protein</fullName>
    </submittedName>
</protein>
<evidence type="ECO:0000313" key="3">
    <source>
        <dbReference type="Proteomes" id="UP000659124"/>
    </source>
</evidence>
<dbReference type="InterPro" id="IPR011042">
    <property type="entry name" value="6-blade_b-propeller_TolB-like"/>
</dbReference>